<evidence type="ECO:0000313" key="1">
    <source>
        <dbReference type="EMBL" id="ROH80095.1"/>
    </source>
</evidence>
<dbReference type="Proteomes" id="UP000274511">
    <property type="component" value="Unassembled WGS sequence"/>
</dbReference>
<dbReference type="RefSeq" id="WP_123225445.1">
    <property type="nucleotide sequence ID" value="NZ_RJUH01000010.1"/>
</dbReference>
<accession>A0A3N0UHN7</accession>
<dbReference type="Pfam" id="PF11692">
    <property type="entry name" value="DUF3289"/>
    <property type="match status" value="1"/>
</dbReference>
<dbReference type="NCBIfam" id="TIGR03034">
    <property type="entry name" value="YPO3983 family protein"/>
    <property type="match status" value="1"/>
</dbReference>
<dbReference type="InterPro" id="IPR017483">
    <property type="entry name" value="CHP03034"/>
</dbReference>
<reference evidence="1 2" key="1">
    <citation type="submission" date="2018-10" db="EMBL/GenBank/DDBJ databases">
        <title>New species genome.</title>
        <authorList>
            <person name="Li Y."/>
        </authorList>
    </citation>
    <scope>NUCLEOTIDE SEQUENCE [LARGE SCALE GENOMIC DNA]</scope>
    <source>
        <strain evidence="1 2">L6_4B</strain>
    </source>
</reference>
<gene>
    <name evidence="1" type="ORF">EC392_10035</name>
</gene>
<protein>
    <submittedName>
        <fullName evidence="1">DUF3289 family protein</fullName>
    </submittedName>
</protein>
<dbReference type="OrthoDB" id="612868at2"/>
<organism evidence="1 2">
    <name type="scientific">Lonsdalea populi</name>
    <dbReference type="NCBI Taxonomy" id="1172565"/>
    <lineage>
        <taxon>Bacteria</taxon>
        <taxon>Pseudomonadati</taxon>
        <taxon>Pseudomonadota</taxon>
        <taxon>Gammaproteobacteria</taxon>
        <taxon>Enterobacterales</taxon>
        <taxon>Pectobacteriaceae</taxon>
        <taxon>Lonsdalea</taxon>
    </lineage>
</organism>
<dbReference type="STRING" id="1172565.AU508_04620"/>
<comment type="caution">
    <text evidence="1">The sequence shown here is derived from an EMBL/GenBank/DDBJ whole genome shotgun (WGS) entry which is preliminary data.</text>
</comment>
<dbReference type="EMBL" id="RJUJ01000008">
    <property type="protein sequence ID" value="ROH80095.1"/>
    <property type="molecule type" value="Genomic_DNA"/>
</dbReference>
<name>A0A3N0UHN7_9GAMM</name>
<sequence>MNNLHIYTARHLTNIYLEDIPYLLHPEHAYRSLQRIAQPEANIDDARLPMGLRLSADKHQLFHHRRWMAYRSVLEEIRSGKLLLIRNTFYGVEIMGVLSGGNRLNERLPIFLKDRLNYLIDKQIKRPAYSYIPQIVEERFASFVQLDSNEEHQGPQQMVIPALIYSTKHKMDDYEADDMKCGDLDIETLKSKYNIDVSNASSVVDPVELIKKQADIRSIRSLDAETPMLEPLYLSISENFFKKDAPPIEKVTQEEAAAMMFDEFRESAADLTPLGGSENIIMKMIKHMQENTGKPFSSPFLDSALKEQILEDNSSSSTLLNIKKTLASSIDYDNRFIPKDKESRFRENIQKQTVLPKFDRWLDYVNALGLSVHDTWATHITLESLDIQGDSYKAVLHYRVQDHFGLDDKDILNTDYNHSFAIFKLWFVLQRSKQYGYKPFITEMNTRVEISGRRGE</sequence>
<dbReference type="AlphaFoldDB" id="A0A3N0UHN7"/>
<proteinExistence type="predicted"/>
<evidence type="ECO:0000313" key="2">
    <source>
        <dbReference type="Proteomes" id="UP000274511"/>
    </source>
</evidence>